<name>A0AAV2GH37_9ROSI</name>
<evidence type="ECO:0000256" key="2">
    <source>
        <dbReference type="ARBA" id="ARBA00022490"/>
    </source>
</evidence>
<feature type="compositionally biased region" description="Polar residues" evidence="7">
    <location>
        <begin position="402"/>
        <end position="429"/>
    </location>
</feature>
<reference evidence="9 10" key="1">
    <citation type="submission" date="2024-04" db="EMBL/GenBank/DDBJ databases">
        <authorList>
            <person name="Fracassetti M."/>
        </authorList>
    </citation>
    <scope>NUCLEOTIDE SEQUENCE [LARGE SCALE GENOMIC DNA]</scope>
</reference>
<evidence type="ECO:0000256" key="7">
    <source>
        <dbReference type="SAM" id="MobiDB-lite"/>
    </source>
</evidence>
<organism evidence="9 10">
    <name type="scientific">Linum trigynum</name>
    <dbReference type="NCBI Taxonomy" id="586398"/>
    <lineage>
        <taxon>Eukaryota</taxon>
        <taxon>Viridiplantae</taxon>
        <taxon>Streptophyta</taxon>
        <taxon>Embryophyta</taxon>
        <taxon>Tracheophyta</taxon>
        <taxon>Spermatophyta</taxon>
        <taxon>Magnoliopsida</taxon>
        <taxon>eudicotyledons</taxon>
        <taxon>Gunneridae</taxon>
        <taxon>Pentapetalae</taxon>
        <taxon>rosids</taxon>
        <taxon>fabids</taxon>
        <taxon>Malpighiales</taxon>
        <taxon>Linaceae</taxon>
        <taxon>Linum</taxon>
    </lineage>
</organism>
<dbReference type="PANTHER" id="PTHR32295:SF6">
    <property type="entry name" value="PROTEIN IQ-DOMAIN 18"/>
    <property type="match status" value="1"/>
</dbReference>
<dbReference type="Pfam" id="PF13178">
    <property type="entry name" value="DUF4005"/>
    <property type="match status" value="1"/>
</dbReference>
<dbReference type="Proteomes" id="UP001497516">
    <property type="component" value="Chromosome 9"/>
</dbReference>
<feature type="region of interest" description="Disordered" evidence="7">
    <location>
        <begin position="540"/>
        <end position="561"/>
    </location>
</feature>
<gene>
    <name evidence="9" type="ORF">LTRI10_LOCUS49256</name>
</gene>
<dbReference type="GO" id="GO:0005737">
    <property type="term" value="C:cytoplasm"/>
    <property type="evidence" value="ECO:0007669"/>
    <property type="project" value="UniProtKB-SubCell"/>
</dbReference>
<feature type="region of interest" description="Disordered" evidence="7">
    <location>
        <begin position="304"/>
        <end position="492"/>
    </location>
</feature>
<feature type="compositionally biased region" description="Polar residues" evidence="7">
    <location>
        <begin position="325"/>
        <end position="353"/>
    </location>
</feature>
<dbReference type="InterPro" id="IPR000048">
    <property type="entry name" value="IQ_motif_EF-hand-BS"/>
</dbReference>
<dbReference type="AlphaFoldDB" id="A0AAV2GH37"/>
<proteinExistence type="inferred from homology"/>
<dbReference type="FunFam" id="1.20.5.190:FF:000062">
    <property type="entry name" value="IQ-domain 11"/>
    <property type="match status" value="1"/>
</dbReference>
<comment type="subcellular location">
    <subcellularLocation>
        <location evidence="1">Cytoplasm</location>
    </subcellularLocation>
</comment>
<dbReference type="Gene3D" id="1.20.5.190">
    <property type="match status" value="1"/>
</dbReference>
<dbReference type="InterPro" id="IPR025064">
    <property type="entry name" value="DUF4005"/>
</dbReference>
<keyword evidence="10" id="KW-1185">Reference proteome</keyword>
<evidence type="ECO:0000313" key="10">
    <source>
        <dbReference type="Proteomes" id="UP001497516"/>
    </source>
</evidence>
<keyword evidence="4" id="KW-0112">Calmodulin-binding</keyword>
<dbReference type="EMBL" id="OZ034822">
    <property type="protein sequence ID" value="CAL1409786.1"/>
    <property type="molecule type" value="Genomic_DNA"/>
</dbReference>
<keyword evidence="3" id="KW-0677">Repeat</keyword>
<dbReference type="SMART" id="SM00015">
    <property type="entry name" value="IQ"/>
    <property type="match status" value="2"/>
</dbReference>
<protein>
    <recommendedName>
        <fullName evidence="8">DUF4005 domain-containing protein</fullName>
    </recommendedName>
</protein>
<evidence type="ECO:0000256" key="6">
    <source>
        <dbReference type="ARBA" id="ARBA00024378"/>
    </source>
</evidence>
<dbReference type="Pfam" id="PF00612">
    <property type="entry name" value="IQ"/>
    <property type="match status" value="2"/>
</dbReference>
<feature type="region of interest" description="Disordered" evidence="7">
    <location>
        <begin position="257"/>
        <end position="292"/>
    </location>
</feature>
<comment type="subunit">
    <text evidence="6">Binds to multiple calmodulin (CaM) in the presence of Ca(2+) and CaM-like proteins.</text>
</comment>
<evidence type="ECO:0000259" key="8">
    <source>
        <dbReference type="Pfam" id="PF13178"/>
    </source>
</evidence>
<evidence type="ECO:0000256" key="4">
    <source>
        <dbReference type="ARBA" id="ARBA00022860"/>
    </source>
</evidence>
<feature type="compositionally biased region" description="Basic and acidic residues" evidence="7">
    <location>
        <begin position="306"/>
        <end position="324"/>
    </location>
</feature>
<feature type="compositionally biased region" description="Polar residues" evidence="7">
    <location>
        <begin position="1"/>
        <end position="12"/>
    </location>
</feature>
<feature type="compositionally biased region" description="Basic and acidic residues" evidence="7">
    <location>
        <begin position="22"/>
        <end position="47"/>
    </location>
</feature>
<feature type="compositionally biased region" description="Low complexity" evidence="7">
    <location>
        <begin position="455"/>
        <end position="464"/>
    </location>
</feature>
<feature type="compositionally biased region" description="Polar residues" evidence="7">
    <location>
        <begin position="376"/>
        <end position="393"/>
    </location>
</feature>
<feature type="compositionally biased region" description="Low complexity" evidence="7">
    <location>
        <begin position="430"/>
        <end position="439"/>
    </location>
</feature>
<feature type="region of interest" description="Disordered" evidence="7">
    <location>
        <begin position="218"/>
        <end position="238"/>
    </location>
</feature>
<feature type="region of interest" description="Disordered" evidence="7">
    <location>
        <begin position="1"/>
        <end position="83"/>
    </location>
</feature>
<dbReference type="GO" id="GO:0005516">
    <property type="term" value="F:calmodulin binding"/>
    <property type="evidence" value="ECO:0007669"/>
    <property type="project" value="UniProtKB-KW"/>
</dbReference>
<dbReference type="CDD" id="cd23767">
    <property type="entry name" value="IQCD"/>
    <property type="match status" value="1"/>
</dbReference>
<feature type="compositionally biased region" description="Polar residues" evidence="7">
    <location>
        <begin position="260"/>
        <end position="280"/>
    </location>
</feature>
<dbReference type="PROSITE" id="PS50096">
    <property type="entry name" value="IQ"/>
    <property type="match status" value="2"/>
</dbReference>
<keyword evidence="2" id="KW-0963">Cytoplasm</keyword>
<evidence type="ECO:0000313" key="9">
    <source>
        <dbReference type="EMBL" id="CAL1409786.1"/>
    </source>
</evidence>
<evidence type="ECO:0000256" key="3">
    <source>
        <dbReference type="ARBA" id="ARBA00022737"/>
    </source>
</evidence>
<comment type="similarity">
    <text evidence="5">Belongs to the IQD family.</text>
</comment>
<evidence type="ECO:0000256" key="1">
    <source>
        <dbReference type="ARBA" id="ARBA00004496"/>
    </source>
</evidence>
<feature type="domain" description="DUF4005" evidence="8">
    <location>
        <begin position="390"/>
        <end position="499"/>
    </location>
</feature>
<evidence type="ECO:0000256" key="5">
    <source>
        <dbReference type="ARBA" id="ARBA00024341"/>
    </source>
</evidence>
<dbReference type="PANTHER" id="PTHR32295">
    <property type="entry name" value="IQ-DOMAIN 5-RELATED"/>
    <property type="match status" value="1"/>
</dbReference>
<accession>A0AAV2GH37</accession>
<sequence length="561" mass="61765">MGKKGGSTSSWLTAVKRAFRSPTKESTDNRRRGQNHDQDVVDDEEKKREKRRWIFRKPTSQEAAAPIQQKPTPPPADQSAAAAAEQRHAIAVAVATAAAAEAAVATAQAAVEVARLARPNYHAREHYAAIVIQTSFRGYLARRALRALKGLVKLQALVRGHNVRKQAKMTLRCMQALVRVQSRILDQRMRLSHEGSRKSTFSDTTSIIESRYLQDLSDRKSMQSREGSSSIAADDWDERPHTIEEVKAMLQQRKDAALNRQRNLSQQAKIWRNSGRSPSVGSEAELQDNRPPQQWLDRWMAAKPWDSSRARASTDHRDPIKTVEMDTSSQPYTYLASSNNSRRPSNLTHQRPSSPARHRSNEMPPFHHQSPIAVTPSPSRTRPVQVRSASPRSSCFREDYRSNSSQTPSLRSNYRYTGNLSNHQHGLTRSSNSSAASSAVGSLPNYMAATESARARSAPRQRPSTPERDGGNRGPGAGGCAKKRLSFPVPDPHLTSGLGQYPLRSPSFKSVSSSAYYGGLEQQSNYSSCYTESVIGCGGGGGGGGGEVSPSSTGDRRRWLG</sequence>